<dbReference type="GO" id="GO:0000964">
    <property type="term" value="P:mitochondrial RNA 5'-end processing"/>
    <property type="evidence" value="ECO:0007669"/>
    <property type="project" value="TreeGrafter"/>
</dbReference>
<evidence type="ECO:0008006" key="3">
    <source>
        <dbReference type="Google" id="ProtNLM"/>
    </source>
</evidence>
<gene>
    <name evidence="1" type="ORF">ZYGR_0Z00490</name>
</gene>
<evidence type="ECO:0000313" key="2">
    <source>
        <dbReference type="Proteomes" id="UP000187013"/>
    </source>
</evidence>
<comment type="caution">
    <text evidence="1">The sequence shown here is derived from an EMBL/GenBank/DDBJ whole genome shotgun (WGS) entry which is preliminary data.</text>
</comment>
<dbReference type="GO" id="GO:0005740">
    <property type="term" value="C:mitochondrial envelope"/>
    <property type="evidence" value="ECO:0007669"/>
    <property type="project" value="TreeGrafter"/>
</dbReference>
<proteinExistence type="predicted"/>
<dbReference type="PANTHER" id="PTHR31014">
    <property type="entry name" value="MITOCHONDRIAL TRANSLATION SYSTEM COMPONENT PET127-RELATED"/>
    <property type="match status" value="1"/>
</dbReference>
<dbReference type="InterPro" id="IPR013943">
    <property type="entry name" value="Pet127"/>
</dbReference>
<accession>A0A1Q3A4H7</accession>
<organism evidence="1 2">
    <name type="scientific">Zygosaccharomyces rouxii</name>
    <dbReference type="NCBI Taxonomy" id="4956"/>
    <lineage>
        <taxon>Eukaryota</taxon>
        <taxon>Fungi</taxon>
        <taxon>Dikarya</taxon>
        <taxon>Ascomycota</taxon>
        <taxon>Saccharomycotina</taxon>
        <taxon>Saccharomycetes</taxon>
        <taxon>Saccharomycetales</taxon>
        <taxon>Saccharomycetaceae</taxon>
        <taxon>Zygosaccharomyces</taxon>
    </lineage>
</organism>
<protein>
    <recommendedName>
        <fullName evidence="3">Pet127p</fullName>
    </recommendedName>
</protein>
<evidence type="ECO:0000313" key="1">
    <source>
        <dbReference type="EMBL" id="GAV50626.1"/>
    </source>
</evidence>
<dbReference type="Pfam" id="PF08634">
    <property type="entry name" value="Pet127"/>
    <property type="match status" value="1"/>
</dbReference>
<dbReference type="OrthoDB" id="10249045at2759"/>
<dbReference type="Proteomes" id="UP000187013">
    <property type="component" value="Unassembled WGS sequence"/>
</dbReference>
<dbReference type="eggNOG" id="ENOG502QPU6">
    <property type="taxonomic scope" value="Eukaryota"/>
</dbReference>
<dbReference type="AlphaFoldDB" id="A0A1Q3A4H7"/>
<dbReference type="EMBL" id="BDGX01000026">
    <property type="protein sequence ID" value="GAV50626.1"/>
    <property type="molecule type" value="Genomic_DNA"/>
</dbReference>
<sequence>MRCTETTGILEDYQPIICLVSPLWPLSSMYRTSLFRTRYFYRGHSFARSKLRRKPAKRYVINPDSDKGNSSANIPDASIVASVNNVQQMSVDPENGQFLGTKNDKSLVKTKPPRLTHDLARVLYQPLTLHQLQDSRTGVYNFEPELEMIAPDMLEPKDDGEVPFITPHKDETLHRMAKISKSDYVSSTSSMTSSLSQLHFLLSGFRPLNAVDLPLSRRFPDKHLTYTQGAKLPASFILRKLDDKVTSIDSDKSLDREIVLSILGHSLEEFLTDRAQSQPESYHYSQVDSFLLRSQLDAYDSKLPGTGVFDLKTRAVAAIRHDLSFVESNNNYTGYEIDRVFGEFESLEREFFELVRSTLLKYSLQARIGKMDGIFVAYHNIARMFGFQYLPLEDLDFIIHSCYDSKFNFALSSKNHDLRSIYGDQVFFTQQQRDARKVASAVADKEFKISIHLFKNILMHVKNLLNSKGIKDWQKCKIMMQTVTSKDTNGSKSLRSVEKPVLKVVAVPLPDDYEDKPLLTKDMDNNAISQQLAHIREENQQLLENLGDSIVGFQIKVSHEYRESQKKELKIPGFARPSQKVLTPESCDYVIAKLNQDYYRNFKNFKYPSFFHPKDLAGWKVRTQIYNINSTEQLKRLYGTFLNQKLHVLEEQSVIISTNPSSNKEVSRRISDLMAEDFGGKVEKKDGQELSALKSRLRAYAKKGETRRKLRDKLGSPKVKITWDSQDMD</sequence>
<dbReference type="PANTHER" id="PTHR31014:SF0">
    <property type="entry name" value="MITOCHONDRIAL TRANSLATION SYSTEM COMPONENT PET127-RELATED"/>
    <property type="match status" value="1"/>
</dbReference>
<reference evidence="1 2" key="1">
    <citation type="submission" date="2016-08" db="EMBL/GenBank/DDBJ databases">
        <title>Draft genome sequence of allopolyploid Zygosaccharomyces rouxii.</title>
        <authorList>
            <person name="Watanabe J."/>
            <person name="Uehara K."/>
            <person name="Mogi Y."/>
            <person name="Tsukioka Y."/>
        </authorList>
    </citation>
    <scope>NUCLEOTIDE SEQUENCE [LARGE SCALE GENOMIC DNA]</scope>
    <source>
        <strain evidence="1 2">NBRC 110957</strain>
    </source>
</reference>
<name>A0A1Q3A4H7_ZYGRO</name>